<evidence type="ECO:0000259" key="2">
    <source>
        <dbReference type="PROSITE" id="PS52004"/>
    </source>
</evidence>
<dbReference type="InterPro" id="IPR014031">
    <property type="entry name" value="Ketoacyl_synth_C"/>
</dbReference>
<dbReference type="Proteomes" id="UP000800981">
    <property type="component" value="Unassembled WGS sequence"/>
</dbReference>
<dbReference type="InterPro" id="IPR020841">
    <property type="entry name" value="PKS_Beta-ketoAc_synthase_dom"/>
</dbReference>
<dbReference type="SUPFAM" id="SSF53901">
    <property type="entry name" value="Thiolase-like"/>
    <property type="match status" value="1"/>
</dbReference>
<organism evidence="3 4">
    <name type="scientific">Motilibacter deserti</name>
    <dbReference type="NCBI Taxonomy" id="2714956"/>
    <lineage>
        <taxon>Bacteria</taxon>
        <taxon>Bacillati</taxon>
        <taxon>Actinomycetota</taxon>
        <taxon>Actinomycetes</taxon>
        <taxon>Motilibacterales</taxon>
        <taxon>Motilibacteraceae</taxon>
        <taxon>Motilibacter</taxon>
    </lineage>
</organism>
<evidence type="ECO:0000313" key="4">
    <source>
        <dbReference type="Proteomes" id="UP000800981"/>
    </source>
</evidence>
<reference evidence="3 4" key="1">
    <citation type="submission" date="2020-03" db="EMBL/GenBank/DDBJ databases">
        <title>Two novel Motilibacter sp.</title>
        <authorList>
            <person name="Liu S."/>
        </authorList>
    </citation>
    <scope>NUCLEOTIDE SEQUENCE [LARGE SCALE GENOMIC DNA]</scope>
    <source>
        <strain evidence="3 4">E257</strain>
    </source>
</reference>
<dbReference type="PANTHER" id="PTHR11712">
    <property type="entry name" value="POLYKETIDE SYNTHASE-RELATED"/>
    <property type="match status" value="1"/>
</dbReference>
<name>A0ABX0GZ15_9ACTN</name>
<dbReference type="Pfam" id="PF02801">
    <property type="entry name" value="Ketoacyl-synt_C"/>
    <property type="match status" value="1"/>
</dbReference>
<dbReference type="InterPro" id="IPR016039">
    <property type="entry name" value="Thiolase-like"/>
</dbReference>
<proteinExistence type="predicted"/>
<evidence type="ECO:0000313" key="3">
    <source>
        <dbReference type="EMBL" id="NHC16213.1"/>
    </source>
</evidence>
<dbReference type="PROSITE" id="PS52004">
    <property type="entry name" value="KS3_2"/>
    <property type="match status" value="1"/>
</dbReference>
<gene>
    <name evidence="3" type="ORF">G9H71_20720</name>
</gene>
<feature type="non-terminal residue" evidence="3">
    <location>
        <position position="1"/>
    </location>
</feature>
<dbReference type="InterPro" id="IPR000794">
    <property type="entry name" value="Beta-ketoacyl_synthase"/>
</dbReference>
<dbReference type="PANTHER" id="PTHR11712:SF336">
    <property type="entry name" value="3-OXOACYL-[ACYL-CARRIER-PROTEIN] SYNTHASE, MITOCHONDRIAL"/>
    <property type="match status" value="1"/>
</dbReference>
<accession>A0ABX0GZ15</accession>
<feature type="domain" description="Ketosynthase family 3 (KS3)" evidence="2">
    <location>
        <begin position="1"/>
        <end position="109"/>
    </location>
</feature>
<sequence length="111" mass="11334">SAHGTGTPANDTMESRAIREVFGDSPPPVSSTKSMLGHTMGAASAFGAIASVLGLAEGFLPPTINHETLDPEMTGFDVVPNQSRPADLTCVQNNGFAFGGNNAITIFGKAA</sequence>
<keyword evidence="4" id="KW-1185">Reference proteome</keyword>
<dbReference type="EMBL" id="JAANNP010000110">
    <property type="protein sequence ID" value="NHC16213.1"/>
    <property type="molecule type" value="Genomic_DNA"/>
</dbReference>
<dbReference type="Gene3D" id="3.40.47.10">
    <property type="match status" value="1"/>
</dbReference>
<keyword evidence="1" id="KW-0808">Transferase</keyword>
<protein>
    <submittedName>
        <fullName evidence="3">Beta-ketoacyl-[acyl-carrier-protein] synthase family protein</fullName>
    </submittedName>
</protein>
<evidence type="ECO:0000256" key="1">
    <source>
        <dbReference type="ARBA" id="ARBA00022679"/>
    </source>
</evidence>
<comment type="caution">
    <text evidence="3">The sequence shown here is derived from an EMBL/GenBank/DDBJ whole genome shotgun (WGS) entry which is preliminary data.</text>
</comment>